<dbReference type="EMBL" id="JANQDL010000100">
    <property type="protein sequence ID" value="MDH6065090.1"/>
    <property type="molecule type" value="Genomic_DNA"/>
</dbReference>
<feature type="compositionally biased region" description="Polar residues" evidence="1">
    <location>
        <begin position="433"/>
        <end position="445"/>
    </location>
</feature>
<organism evidence="2 3">
    <name type="scientific">Umezakia ovalisporum FSS-62</name>
    <dbReference type="NCBI Taxonomy" id="2971776"/>
    <lineage>
        <taxon>Bacteria</taxon>
        <taxon>Bacillati</taxon>
        <taxon>Cyanobacteriota</taxon>
        <taxon>Cyanophyceae</taxon>
        <taxon>Nostocales</taxon>
        <taxon>Nodulariaceae</taxon>
        <taxon>Umezakia</taxon>
    </lineage>
</organism>
<evidence type="ECO:0000313" key="3">
    <source>
        <dbReference type="Proteomes" id="UP001159370"/>
    </source>
</evidence>
<dbReference type="SUPFAM" id="SSF51120">
    <property type="entry name" value="beta-Roll"/>
    <property type="match status" value="2"/>
</dbReference>
<gene>
    <name evidence="2" type="ORF">NWP23_15270</name>
</gene>
<dbReference type="PRINTS" id="PR00313">
    <property type="entry name" value="CABNDNGRPT"/>
</dbReference>
<feature type="region of interest" description="Disordered" evidence="1">
    <location>
        <begin position="419"/>
        <end position="455"/>
    </location>
</feature>
<dbReference type="InterPro" id="IPR001343">
    <property type="entry name" value="Hemolysn_Ca-bd"/>
</dbReference>
<dbReference type="Proteomes" id="UP001159370">
    <property type="component" value="Unassembled WGS sequence"/>
</dbReference>
<sequence length="455" mass="47562">MVNRFERARTETNKSNVQQRYVALLGSAPDPASLNGYVGQLNSGTSSIDNITQQIVNSVDVQDEYDGLTAQQAVNKIYSNAFGASPTPADLTTLAGEWAANPASVVTQIVNSPNPSLQRILGNKVSVANVVTESVGTELVFTDNNDILRGTTGDDIIIGDANSVQATDRIIGGSGTDTFQYYNASNVLPRLQGVEKVELINFKVGTIDFSANPSLSGLKEVTLKNNPQFLGTILDRDSEIPNIRGLRNIRLGIDNVSNTSIRANFGNGSDGNISLVDAQLTNTLPLGNFNFSHDALTIEGSRVNTVNISLKSEFPATNSPANNTIETLVLNTPLLSTININGDSTPNGDAGLTVTDDIDLLGRNVTINASGTRGNLTFTLDSGAVDYTGGSGIDDIGLSNPTGNSTFRGGAGNDTLTVNGNGNHTLSGDAGNDTLTVNGNGNHTLSGDAGNDTLT</sequence>
<proteinExistence type="predicted"/>
<dbReference type="AlphaFoldDB" id="A0AA43H1I1"/>
<dbReference type="Pfam" id="PF00353">
    <property type="entry name" value="HemolysinCabind"/>
    <property type="match status" value="4"/>
</dbReference>
<protein>
    <recommendedName>
        <fullName evidence="4">DUF4214 domain-containing protein</fullName>
    </recommendedName>
</protein>
<dbReference type="Gene3D" id="2.150.10.10">
    <property type="entry name" value="Serralysin-like metalloprotease, C-terminal"/>
    <property type="match status" value="2"/>
</dbReference>
<evidence type="ECO:0000313" key="2">
    <source>
        <dbReference type="EMBL" id="MDH6065090.1"/>
    </source>
</evidence>
<name>A0AA43H1I1_9CYAN</name>
<evidence type="ECO:0000256" key="1">
    <source>
        <dbReference type="SAM" id="MobiDB-lite"/>
    </source>
</evidence>
<dbReference type="RefSeq" id="WP_280700921.1">
    <property type="nucleotide sequence ID" value="NZ_JANQDL010000100.1"/>
</dbReference>
<dbReference type="GO" id="GO:0005509">
    <property type="term" value="F:calcium ion binding"/>
    <property type="evidence" value="ECO:0007669"/>
    <property type="project" value="InterPro"/>
</dbReference>
<reference evidence="2 3" key="1">
    <citation type="journal article" date="2023" name="J. Phycol.">
        <title>Chrysosporum ovalisporum is synonymous with the true-branching cyanobacterium Umezakia natans (Nostocales/Aphanizomenonaceae).</title>
        <authorList>
            <person name="McGregor G.B."/>
            <person name="Sendall B.C."/>
            <person name="Niiyama Y."/>
            <person name="Tuji A."/>
            <person name="Willis A."/>
        </authorList>
    </citation>
    <scope>NUCLEOTIDE SEQUENCE [LARGE SCALE GENOMIC DNA]</scope>
    <source>
        <strain evidence="2 3">FSS-62</strain>
    </source>
</reference>
<comment type="caution">
    <text evidence="2">The sequence shown here is derived from an EMBL/GenBank/DDBJ whole genome shotgun (WGS) entry which is preliminary data.</text>
</comment>
<feature type="non-terminal residue" evidence="2">
    <location>
        <position position="455"/>
    </location>
</feature>
<accession>A0AA43H1I1</accession>
<dbReference type="InterPro" id="IPR011049">
    <property type="entry name" value="Serralysin-like_metalloprot_C"/>
</dbReference>
<evidence type="ECO:0008006" key="4">
    <source>
        <dbReference type="Google" id="ProtNLM"/>
    </source>
</evidence>